<gene>
    <name evidence="1" type="ORF">CYNAS_LOCUS7197</name>
</gene>
<keyword evidence="2" id="KW-1185">Reference proteome</keyword>
<accession>A0AA36GNE5</accession>
<dbReference type="InterPro" id="IPR029058">
    <property type="entry name" value="AB_hydrolase_fold"/>
</dbReference>
<dbReference type="SUPFAM" id="SSF53474">
    <property type="entry name" value="alpha/beta-Hydrolases"/>
    <property type="match status" value="1"/>
</dbReference>
<dbReference type="AlphaFoldDB" id="A0AA36GNE5"/>
<comment type="caution">
    <text evidence="1">The sequence shown here is derived from an EMBL/GenBank/DDBJ whole genome shotgun (WGS) entry which is preliminary data.</text>
</comment>
<dbReference type="InterPro" id="IPR003386">
    <property type="entry name" value="LACT/PDAT_acylTrfase"/>
</dbReference>
<evidence type="ECO:0000313" key="1">
    <source>
        <dbReference type="EMBL" id="CAJ0595214.1"/>
    </source>
</evidence>
<organism evidence="1 2">
    <name type="scientific">Cylicocyclus nassatus</name>
    <name type="common">Nematode worm</name>
    <dbReference type="NCBI Taxonomy" id="53992"/>
    <lineage>
        <taxon>Eukaryota</taxon>
        <taxon>Metazoa</taxon>
        <taxon>Ecdysozoa</taxon>
        <taxon>Nematoda</taxon>
        <taxon>Chromadorea</taxon>
        <taxon>Rhabditida</taxon>
        <taxon>Rhabditina</taxon>
        <taxon>Rhabditomorpha</taxon>
        <taxon>Strongyloidea</taxon>
        <taxon>Strongylidae</taxon>
        <taxon>Cylicocyclus</taxon>
    </lineage>
</organism>
<dbReference type="Pfam" id="PF02450">
    <property type="entry name" value="LCAT"/>
    <property type="match status" value="1"/>
</dbReference>
<proteinExistence type="predicted"/>
<sequence>MAPFFLMMYLFGDYLAVKLKVKELICRYNLARTLDFQPVRKFVAPLSAGHLFASFCLDHFDSLTFALEQFNAIFAKMILRLLGCTVLLTLCASVAEGMSPFNRVFKKSPKHPVILIPGDAGSQLEANLTGKPSVVHYICSKQTKDYFDLWLNLQLFTPLVIDCWLDNMMLVFNSTTGTTSNMPGVDIRVPGFGGTSTIEYLDKSMASPGSYFATLVDMMTSWGYTRGKTLQGAPYDWRRAPNELHLYFDALKVSIETTYRYHKHKKIVTIAHSMGNVVMLYFYHNIVDQEWKDKYIQSHISIAAPWGGAMQIVRVFASGYNMNYYRVILPPSKLRPMQRSFTSSAFLFPSYAVWNDTEVLASTFEKNYTLANVEEFFKDINYTTGYEQYKVAGQMNGKLDPPGVQLHCIYGTGIDTAEQFSWAKGYFPDYPPLIAYGDGDGTVNRRSAEVCLRWNESNNKGKRVTTHELPGGEHMEIMSSPAMLELVRKAIYDLL</sequence>
<dbReference type="Proteomes" id="UP001176961">
    <property type="component" value="Unassembled WGS sequence"/>
</dbReference>
<evidence type="ECO:0000313" key="2">
    <source>
        <dbReference type="Proteomes" id="UP001176961"/>
    </source>
</evidence>
<dbReference type="PANTHER" id="PTHR11440">
    <property type="entry name" value="LECITHIN-CHOLESTEROL ACYLTRANSFERASE-RELATED"/>
    <property type="match status" value="1"/>
</dbReference>
<reference evidence="1" key="1">
    <citation type="submission" date="2023-07" db="EMBL/GenBank/DDBJ databases">
        <authorList>
            <consortium name="CYATHOMIX"/>
        </authorList>
    </citation>
    <scope>NUCLEOTIDE SEQUENCE</scope>
    <source>
        <strain evidence="1">N/A</strain>
    </source>
</reference>
<dbReference type="EMBL" id="CATQJL010000112">
    <property type="protein sequence ID" value="CAJ0595214.1"/>
    <property type="molecule type" value="Genomic_DNA"/>
</dbReference>
<evidence type="ECO:0008006" key="3">
    <source>
        <dbReference type="Google" id="ProtNLM"/>
    </source>
</evidence>
<dbReference type="GO" id="GO:0008374">
    <property type="term" value="F:O-acyltransferase activity"/>
    <property type="evidence" value="ECO:0007669"/>
    <property type="project" value="InterPro"/>
</dbReference>
<protein>
    <recommendedName>
        <fullName evidence="3">Group XV phospholipase A2</fullName>
    </recommendedName>
</protein>
<dbReference type="Gene3D" id="3.40.50.1820">
    <property type="entry name" value="alpha/beta hydrolase"/>
    <property type="match status" value="1"/>
</dbReference>
<name>A0AA36GNE5_CYLNA</name>
<dbReference type="GO" id="GO:0006629">
    <property type="term" value="P:lipid metabolic process"/>
    <property type="evidence" value="ECO:0007669"/>
    <property type="project" value="InterPro"/>
</dbReference>